<keyword evidence="3" id="KW-1185">Reference proteome</keyword>
<evidence type="ECO:0000313" key="2">
    <source>
        <dbReference type="EMBL" id="KAK7453367.1"/>
    </source>
</evidence>
<dbReference type="EMBL" id="JBANRG010000026">
    <property type="protein sequence ID" value="KAK7453367.1"/>
    <property type="molecule type" value="Genomic_DNA"/>
</dbReference>
<proteinExistence type="predicted"/>
<feature type="compositionally biased region" description="Basic residues" evidence="1">
    <location>
        <begin position="26"/>
        <end position="35"/>
    </location>
</feature>
<feature type="compositionally biased region" description="Basic and acidic residues" evidence="1">
    <location>
        <begin position="63"/>
        <end position="75"/>
    </location>
</feature>
<reference evidence="2 3" key="1">
    <citation type="submission" date="2024-01" db="EMBL/GenBank/DDBJ databases">
        <title>A draft genome for the cacao thread blight pathogen Marasmiellus scandens.</title>
        <authorList>
            <person name="Baruah I.K."/>
            <person name="Leung J."/>
            <person name="Bukari Y."/>
            <person name="Amoako-Attah I."/>
            <person name="Meinhardt L.W."/>
            <person name="Bailey B.A."/>
            <person name="Cohen S.P."/>
        </authorList>
    </citation>
    <scope>NUCLEOTIDE SEQUENCE [LARGE SCALE GENOMIC DNA]</scope>
    <source>
        <strain evidence="2 3">GH-19</strain>
    </source>
</reference>
<gene>
    <name evidence="2" type="ORF">VKT23_011631</name>
</gene>
<evidence type="ECO:0000313" key="3">
    <source>
        <dbReference type="Proteomes" id="UP001498398"/>
    </source>
</evidence>
<comment type="caution">
    <text evidence="2">The sequence shown here is derived from an EMBL/GenBank/DDBJ whole genome shotgun (WGS) entry which is preliminary data.</text>
</comment>
<protein>
    <submittedName>
        <fullName evidence="2">Uncharacterized protein</fullName>
    </submittedName>
</protein>
<evidence type="ECO:0000256" key="1">
    <source>
        <dbReference type="SAM" id="MobiDB-lite"/>
    </source>
</evidence>
<feature type="compositionally biased region" description="Polar residues" evidence="1">
    <location>
        <begin position="13"/>
        <end position="25"/>
    </location>
</feature>
<dbReference type="Proteomes" id="UP001498398">
    <property type="component" value="Unassembled WGS sequence"/>
</dbReference>
<accession>A0ABR1J8E6</accession>
<sequence length="147" mass="17119">MQRIESYLPPQPEASSSKQASQNNGHHTRLHRARNSHSEYRQRTGPLLREPCSSPYNPSNEAKSVHDNMRTEPRLHPSRLADLPPHRGRYHPYGGENPRDRRSPFGSLDYGHYDTRTSFSGRKYVSDRRVRPLDDHAYRDYPVCSPR</sequence>
<feature type="region of interest" description="Disordered" evidence="1">
    <location>
        <begin position="1"/>
        <end position="118"/>
    </location>
</feature>
<organism evidence="2 3">
    <name type="scientific">Marasmiellus scandens</name>
    <dbReference type="NCBI Taxonomy" id="2682957"/>
    <lineage>
        <taxon>Eukaryota</taxon>
        <taxon>Fungi</taxon>
        <taxon>Dikarya</taxon>
        <taxon>Basidiomycota</taxon>
        <taxon>Agaricomycotina</taxon>
        <taxon>Agaricomycetes</taxon>
        <taxon>Agaricomycetidae</taxon>
        <taxon>Agaricales</taxon>
        <taxon>Marasmiineae</taxon>
        <taxon>Omphalotaceae</taxon>
        <taxon>Marasmiellus</taxon>
    </lineage>
</organism>
<name>A0ABR1J8E6_9AGAR</name>